<dbReference type="GO" id="GO:0006465">
    <property type="term" value="P:signal peptide processing"/>
    <property type="evidence" value="ECO:0007669"/>
    <property type="project" value="InterPro"/>
</dbReference>
<keyword evidence="7" id="KW-0378">Hydrolase</keyword>
<feature type="domain" description="Peptidase S26" evidence="12">
    <location>
        <begin position="27"/>
        <end position="105"/>
    </location>
</feature>
<evidence type="ECO:0000256" key="9">
    <source>
        <dbReference type="ARBA" id="ARBA00023128"/>
    </source>
</evidence>
<keyword evidence="8" id="KW-1133">Transmembrane helix</keyword>
<evidence type="ECO:0000256" key="1">
    <source>
        <dbReference type="ARBA" id="ARBA00004434"/>
    </source>
</evidence>
<protein>
    <recommendedName>
        <fullName evidence="3">Mitochondrial inner membrane protease subunit 2</fullName>
    </recommendedName>
</protein>
<dbReference type="Pfam" id="PF10502">
    <property type="entry name" value="Peptidase_S26"/>
    <property type="match status" value="1"/>
</dbReference>
<dbReference type="CDD" id="cd06530">
    <property type="entry name" value="S26_SPase_I"/>
    <property type="match status" value="1"/>
</dbReference>
<reference evidence="13 14" key="1">
    <citation type="journal article" date="2018" name="BMC Genomics">
        <title>Comparative genome analyses reveal sequence features reflecting distinct modes of host-adaptation between dicot and monocot powdery mildew.</title>
        <authorList>
            <person name="Wu Y."/>
            <person name="Ma X."/>
            <person name="Pan Z."/>
            <person name="Kale S.D."/>
            <person name="Song Y."/>
            <person name="King H."/>
            <person name="Zhang Q."/>
            <person name="Presley C."/>
            <person name="Deng X."/>
            <person name="Wei C.I."/>
            <person name="Xiao S."/>
        </authorList>
    </citation>
    <scope>NUCLEOTIDE SEQUENCE [LARGE SCALE GENOMIC DNA]</scope>
    <source>
        <strain evidence="13">UMSG1</strain>
    </source>
</reference>
<dbReference type="GO" id="GO:0006627">
    <property type="term" value="P:protein processing involved in protein targeting to mitochondrion"/>
    <property type="evidence" value="ECO:0007669"/>
    <property type="project" value="InterPro"/>
</dbReference>
<evidence type="ECO:0000256" key="11">
    <source>
        <dbReference type="PIRSR" id="PIRSR600223-1"/>
    </source>
</evidence>
<evidence type="ECO:0000256" key="8">
    <source>
        <dbReference type="ARBA" id="ARBA00022989"/>
    </source>
</evidence>
<evidence type="ECO:0000256" key="4">
    <source>
        <dbReference type="ARBA" id="ARBA00022670"/>
    </source>
</evidence>
<dbReference type="Proteomes" id="UP000285326">
    <property type="component" value="Unassembled WGS sequence"/>
</dbReference>
<comment type="similarity">
    <text evidence="2">Belongs to the peptidase S26 family. IMP2 subfamily.</text>
</comment>
<dbReference type="AlphaFoldDB" id="A0A420IE36"/>
<feature type="active site" evidence="11">
    <location>
        <position position="45"/>
    </location>
</feature>
<evidence type="ECO:0000259" key="12">
    <source>
        <dbReference type="Pfam" id="PF10502"/>
    </source>
</evidence>
<dbReference type="SUPFAM" id="SSF51306">
    <property type="entry name" value="LexA/Signal peptidase"/>
    <property type="match status" value="1"/>
</dbReference>
<comment type="caution">
    <text evidence="13">The sequence shown here is derived from an EMBL/GenBank/DDBJ whole genome shotgun (WGS) entry which is preliminary data.</text>
</comment>
<gene>
    <name evidence="13" type="ORF">GcM1_246028</name>
</gene>
<dbReference type="PANTHER" id="PTHR46041">
    <property type="entry name" value="MITOCHONDRIAL INNER MEMBRANE PROTEASE SUBUNIT 2"/>
    <property type="match status" value="1"/>
</dbReference>
<dbReference type="InterPro" id="IPR036286">
    <property type="entry name" value="LexA/Signal_pep-like_sf"/>
</dbReference>
<dbReference type="InterPro" id="IPR000223">
    <property type="entry name" value="Pept_S26A_signal_pept_1"/>
</dbReference>
<evidence type="ECO:0000313" key="14">
    <source>
        <dbReference type="Proteomes" id="UP000285326"/>
    </source>
</evidence>
<keyword evidence="9" id="KW-0496">Mitochondrion</keyword>
<keyword evidence="5" id="KW-0812">Transmembrane</keyword>
<evidence type="ECO:0000256" key="3">
    <source>
        <dbReference type="ARBA" id="ARBA00013650"/>
    </source>
</evidence>
<comment type="subcellular location">
    <subcellularLocation>
        <location evidence="1">Mitochondrion inner membrane</location>
        <topology evidence="1">Single-pass membrane protein</topology>
    </subcellularLocation>
</comment>
<organism evidence="13 14">
    <name type="scientific">Golovinomyces cichoracearum</name>
    <dbReference type="NCBI Taxonomy" id="62708"/>
    <lineage>
        <taxon>Eukaryota</taxon>
        <taxon>Fungi</taxon>
        <taxon>Dikarya</taxon>
        <taxon>Ascomycota</taxon>
        <taxon>Pezizomycotina</taxon>
        <taxon>Leotiomycetes</taxon>
        <taxon>Erysiphales</taxon>
        <taxon>Erysiphaceae</taxon>
        <taxon>Golovinomyces</taxon>
    </lineage>
</organism>
<evidence type="ECO:0000256" key="2">
    <source>
        <dbReference type="ARBA" id="ARBA00007066"/>
    </source>
</evidence>
<keyword evidence="4 13" id="KW-0645">Protease</keyword>
<dbReference type="PANTHER" id="PTHR46041:SF2">
    <property type="entry name" value="MITOCHONDRIAL INNER MEMBRANE PROTEASE SUBUNIT 2"/>
    <property type="match status" value="1"/>
</dbReference>
<dbReference type="PRINTS" id="PR00727">
    <property type="entry name" value="LEADERPTASE"/>
</dbReference>
<evidence type="ECO:0000256" key="10">
    <source>
        <dbReference type="ARBA" id="ARBA00023136"/>
    </source>
</evidence>
<proteinExistence type="inferred from homology"/>
<keyword evidence="10" id="KW-0472">Membrane</keyword>
<dbReference type="GO" id="GO:0004252">
    <property type="term" value="F:serine-type endopeptidase activity"/>
    <property type="evidence" value="ECO:0007669"/>
    <property type="project" value="InterPro"/>
</dbReference>
<dbReference type="InterPro" id="IPR019533">
    <property type="entry name" value="Peptidase_S26"/>
</dbReference>
<sequence length="188" mass="21160">MSSLSKAISVFRNLTYWPFVAITWLPAVVLFKAHGGEITKVTGESMYPTLNANFNENLKKDICWIKKWRPIDGLKRGMIVTARNPLNPETLQVKRIAALEGDTVITRAPCPFSSIQIPVNHVWLEGDNIDASKTLDSNTYGPIPINLIQGKVTHILLPLQRFGRLRWWEYGINARVSEGQGNCAPGWF</sequence>
<dbReference type="Gene3D" id="2.10.109.10">
    <property type="entry name" value="Umud Fragment, subunit A"/>
    <property type="match status" value="1"/>
</dbReference>
<dbReference type="EMBL" id="MCBS01024687">
    <property type="protein sequence ID" value="RKF72808.1"/>
    <property type="molecule type" value="Genomic_DNA"/>
</dbReference>
<dbReference type="InterPro" id="IPR037730">
    <property type="entry name" value="IMP2"/>
</dbReference>
<evidence type="ECO:0000256" key="5">
    <source>
        <dbReference type="ARBA" id="ARBA00022692"/>
    </source>
</evidence>
<accession>A0A420IE36</accession>
<dbReference type="GO" id="GO:0042720">
    <property type="term" value="C:mitochondrial inner membrane peptidase complex"/>
    <property type="evidence" value="ECO:0007669"/>
    <property type="project" value="InterPro"/>
</dbReference>
<keyword evidence="6" id="KW-0999">Mitochondrion inner membrane</keyword>
<feature type="active site" evidence="11">
    <location>
        <position position="94"/>
    </location>
</feature>
<evidence type="ECO:0000313" key="13">
    <source>
        <dbReference type="EMBL" id="RKF72808.1"/>
    </source>
</evidence>
<evidence type="ECO:0000256" key="6">
    <source>
        <dbReference type="ARBA" id="ARBA00022792"/>
    </source>
</evidence>
<name>A0A420IE36_9PEZI</name>
<evidence type="ECO:0000256" key="7">
    <source>
        <dbReference type="ARBA" id="ARBA00022801"/>
    </source>
</evidence>